<sequence length="112" mass="12007">MGLKDWLVSAPIATHGKYVLTREKVEKIGEGSHSLAGVTALVESGEALSQRVTLTRFAAFGLLSLAVKKKRGGESWLLIEGPDFAWTEEVKRGDQVKAQKFAAAVRAAAAKV</sequence>
<dbReference type="Proteomes" id="UP000018644">
    <property type="component" value="Segment"/>
</dbReference>
<dbReference type="KEGG" id="vg:17776929"/>
<protein>
    <submittedName>
        <fullName evidence="1">Uncharacterized protein</fullName>
    </submittedName>
</protein>
<dbReference type="EMBL" id="KF692088">
    <property type="protein sequence ID" value="AHB31610.1"/>
    <property type="molecule type" value="Genomic_DNA"/>
</dbReference>
<organism evidence="1 2">
    <name type="scientific">Arthrobacter phage vB_ArS-ArV2</name>
    <dbReference type="NCBI Taxonomy" id="1414742"/>
    <lineage>
        <taxon>Viruses</taxon>
        <taxon>Duplodnaviria</taxon>
        <taxon>Heunggongvirae</taxon>
        <taxon>Uroviricota</taxon>
        <taxon>Caudoviricetes</taxon>
        <taxon>Arvduovirus</taxon>
        <taxon>Arvduovirus ArV2</taxon>
    </lineage>
</organism>
<reference evidence="1 2" key="1">
    <citation type="journal article" date="2014" name="PLoS ONE">
        <title>Isolation and Characterization of vB_ArS-ArV2 - First Arthrobacter sp. Infecting Bacteriophage with Completely Sequenced Genome.</title>
        <authorList>
            <person name="Simoliunas E."/>
            <person name="Kaliniene L."/>
            <person name="Stasilo M."/>
            <person name="Truncaite L."/>
            <person name="Zajanckauskaite A."/>
            <person name="Staniulis J."/>
            <person name="Nainys J."/>
            <person name="Kaupinis A."/>
            <person name="Valius M."/>
            <person name="Meskys R."/>
        </authorList>
    </citation>
    <scope>NUCLEOTIDE SEQUENCE [LARGE SCALE GENOMIC DNA]</scope>
</reference>
<dbReference type="RefSeq" id="YP_008857870.1">
    <property type="nucleotide sequence ID" value="NC_022972.2"/>
</dbReference>
<dbReference type="GeneID" id="17776929"/>
<gene>
    <name evidence="1" type="ORF">ArV2_gp67</name>
</gene>
<accession>V5RA93</accession>
<proteinExistence type="predicted"/>
<evidence type="ECO:0000313" key="1">
    <source>
        <dbReference type="EMBL" id="AHB31610.1"/>
    </source>
</evidence>
<keyword evidence="2" id="KW-1185">Reference proteome</keyword>
<evidence type="ECO:0000313" key="2">
    <source>
        <dbReference type="Proteomes" id="UP000018644"/>
    </source>
</evidence>
<name>V5RA93_9CAUD</name>